<dbReference type="STRING" id="569365.A0A0D2ABH4"/>
<reference evidence="1 2" key="1">
    <citation type="submission" date="2015-01" db="EMBL/GenBank/DDBJ databases">
        <title>The Genome Sequence of Cladophialophora immunda CBS83496.</title>
        <authorList>
            <consortium name="The Broad Institute Genomics Platform"/>
            <person name="Cuomo C."/>
            <person name="de Hoog S."/>
            <person name="Gorbushina A."/>
            <person name="Stielow B."/>
            <person name="Teixiera M."/>
            <person name="Abouelleil A."/>
            <person name="Chapman S.B."/>
            <person name="Priest M."/>
            <person name="Young S.K."/>
            <person name="Wortman J."/>
            <person name="Nusbaum C."/>
            <person name="Birren B."/>
        </authorList>
    </citation>
    <scope>NUCLEOTIDE SEQUENCE [LARGE SCALE GENOMIC DNA]</scope>
    <source>
        <strain evidence="1 2">CBS 83496</strain>
    </source>
</reference>
<dbReference type="OrthoDB" id="19657at2759"/>
<dbReference type="HOGENOM" id="CLU_1796272_0_0_1"/>
<gene>
    <name evidence="1" type="ORF">PV07_12518</name>
</gene>
<protein>
    <submittedName>
        <fullName evidence="1">Uncharacterized protein</fullName>
    </submittedName>
</protein>
<name>A0A0D2ABH4_9EURO</name>
<dbReference type="AlphaFoldDB" id="A0A0D2ABH4"/>
<proteinExistence type="predicted"/>
<dbReference type="VEuPathDB" id="FungiDB:PV07_12518"/>
<dbReference type="RefSeq" id="XP_016242318.1">
    <property type="nucleotide sequence ID" value="XM_016400050.1"/>
</dbReference>
<keyword evidence="2" id="KW-1185">Reference proteome</keyword>
<dbReference type="EMBL" id="KN847049">
    <property type="protein sequence ID" value="KIW22102.1"/>
    <property type="molecule type" value="Genomic_DNA"/>
</dbReference>
<dbReference type="GeneID" id="27351712"/>
<evidence type="ECO:0000313" key="1">
    <source>
        <dbReference type="EMBL" id="KIW22102.1"/>
    </source>
</evidence>
<organism evidence="1 2">
    <name type="scientific">Cladophialophora immunda</name>
    <dbReference type="NCBI Taxonomy" id="569365"/>
    <lineage>
        <taxon>Eukaryota</taxon>
        <taxon>Fungi</taxon>
        <taxon>Dikarya</taxon>
        <taxon>Ascomycota</taxon>
        <taxon>Pezizomycotina</taxon>
        <taxon>Eurotiomycetes</taxon>
        <taxon>Chaetothyriomycetidae</taxon>
        <taxon>Chaetothyriales</taxon>
        <taxon>Herpotrichiellaceae</taxon>
        <taxon>Cladophialophora</taxon>
    </lineage>
</organism>
<evidence type="ECO:0000313" key="2">
    <source>
        <dbReference type="Proteomes" id="UP000054466"/>
    </source>
</evidence>
<sequence length="144" mass="16076">MPAPIGSQTLAKVLALIRNKSDVCFTQLLSGFEDSGLLHRLCTRQWWPRAHAATSGLAMLAGNLAPANYFEPSNDYYDFLTEIGLGGAYANAEEEIKLFINSEEAKLVKFEGGPHFLSYTHHAQLHQDLLRFVRRWSGNARAII</sequence>
<dbReference type="Proteomes" id="UP000054466">
    <property type="component" value="Unassembled WGS sequence"/>
</dbReference>
<accession>A0A0D2ABH4</accession>